<proteinExistence type="predicted"/>
<keyword evidence="9" id="KW-1185">Reference proteome</keyword>
<dbReference type="EMBL" id="CP000851">
    <property type="protein sequence ID" value="ABV88040.1"/>
    <property type="molecule type" value="Genomic_DNA"/>
</dbReference>
<comment type="subcellular location">
    <subcellularLocation>
        <location evidence="1">Cell membrane</location>
    </subcellularLocation>
</comment>
<dbReference type="InterPro" id="IPR050957">
    <property type="entry name" value="BMP_lipoprotein"/>
</dbReference>
<dbReference type="RefSeq" id="WP_012155946.1">
    <property type="nucleotide sequence ID" value="NC_009901.1"/>
</dbReference>
<dbReference type="Proteomes" id="UP000002608">
    <property type="component" value="Chromosome"/>
</dbReference>
<dbReference type="Gene3D" id="3.40.50.2300">
    <property type="match status" value="2"/>
</dbReference>
<keyword evidence="2" id="KW-1003">Cell membrane</keyword>
<dbReference type="InterPro" id="IPR003760">
    <property type="entry name" value="PnrA-like"/>
</dbReference>
<evidence type="ECO:0000313" key="8">
    <source>
        <dbReference type="EMBL" id="ABV88040.1"/>
    </source>
</evidence>
<protein>
    <submittedName>
        <fullName evidence="8">Basic membrane lipoprotein</fullName>
    </submittedName>
</protein>
<feature type="domain" description="ABC transporter substrate-binding protein PnrA-like" evidence="7">
    <location>
        <begin position="28"/>
        <end position="307"/>
    </location>
</feature>
<evidence type="ECO:0000313" key="9">
    <source>
        <dbReference type="Proteomes" id="UP000002608"/>
    </source>
</evidence>
<feature type="chain" id="PRO_5002720238" evidence="6">
    <location>
        <begin position="20"/>
        <end position="333"/>
    </location>
</feature>
<dbReference type="OrthoDB" id="9784230at2"/>
<keyword evidence="4" id="KW-0472">Membrane</keyword>
<name>A8H653_SHEPA</name>
<dbReference type="Pfam" id="PF02608">
    <property type="entry name" value="Bmp"/>
    <property type="match status" value="1"/>
</dbReference>
<evidence type="ECO:0000256" key="6">
    <source>
        <dbReference type="SAM" id="SignalP"/>
    </source>
</evidence>
<evidence type="ECO:0000256" key="5">
    <source>
        <dbReference type="ARBA" id="ARBA00023288"/>
    </source>
</evidence>
<dbReference type="STRING" id="398579.Spea_2720"/>
<dbReference type="KEGG" id="spl:Spea_2720"/>
<gene>
    <name evidence="8" type="ordered locus">Spea_2720</name>
</gene>
<dbReference type="PANTHER" id="PTHR34296:SF2">
    <property type="entry name" value="ABC TRANSPORTER GUANOSINE-BINDING PROTEIN NUPN"/>
    <property type="match status" value="1"/>
</dbReference>
<organism evidence="8 9">
    <name type="scientific">Shewanella pealeana (strain ATCC 700345 / ANG-SQ1)</name>
    <dbReference type="NCBI Taxonomy" id="398579"/>
    <lineage>
        <taxon>Bacteria</taxon>
        <taxon>Pseudomonadati</taxon>
        <taxon>Pseudomonadota</taxon>
        <taxon>Gammaproteobacteria</taxon>
        <taxon>Alteromonadales</taxon>
        <taxon>Shewanellaceae</taxon>
        <taxon>Shewanella</taxon>
    </lineage>
</organism>
<keyword evidence="3 6" id="KW-0732">Signal</keyword>
<evidence type="ECO:0000256" key="3">
    <source>
        <dbReference type="ARBA" id="ARBA00022729"/>
    </source>
</evidence>
<keyword evidence="5 8" id="KW-0449">Lipoprotein</keyword>
<evidence type="ECO:0000256" key="4">
    <source>
        <dbReference type="ARBA" id="ARBA00023136"/>
    </source>
</evidence>
<accession>A8H653</accession>
<dbReference type="AlphaFoldDB" id="A8H653"/>
<dbReference type="eggNOG" id="COG1744">
    <property type="taxonomic scope" value="Bacteria"/>
</dbReference>
<feature type="signal peptide" evidence="6">
    <location>
        <begin position="1"/>
        <end position="19"/>
    </location>
</feature>
<dbReference type="PANTHER" id="PTHR34296">
    <property type="entry name" value="TRANSCRIPTIONAL ACTIVATOR PROTEIN MED"/>
    <property type="match status" value="1"/>
</dbReference>
<evidence type="ECO:0000256" key="2">
    <source>
        <dbReference type="ARBA" id="ARBA00022475"/>
    </source>
</evidence>
<sequence>MIKAWLLLLAAAYSPQLMATPEEIKPLVLFQGEVSEGTFLHMVEQGINEFEAVSSIPVVKKRLKRDNSLYLEEIEKGAVAGFSPIVVQDSNSIETFGNVAKANPATKFISLDVAYDVPNILGLTFNHAEGAYVIGFIAGLKTRTNHVGFIGAIDIPVLENFRCGYELGLKKANSNARLSTQYINNGVLSWDDLEKARALALQMVSEQVDIIFPVAGFASKAVMDTMKNLGPGHFSFGIDFNLNHDYPNTLLASFEKRSDKAIFAALMLLKNGIWNSNEKHFGIKQGIINVAVNQDNPSLSKKDKELISDLIIQLKGKNNAISREIITQCEIGR</sequence>
<reference evidence="8 9" key="1">
    <citation type="submission" date="2007-10" db="EMBL/GenBank/DDBJ databases">
        <title>Complete sequence of Shewanella pealeana ATCC 700345.</title>
        <authorList>
            <consortium name="US DOE Joint Genome Institute"/>
            <person name="Copeland A."/>
            <person name="Lucas S."/>
            <person name="Lapidus A."/>
            <person name="Barry K."/>
            <person name="Glavina del Rio T."/>
            <person name="Dalin E."/>
            <person name="Tice H."/>
            <person name="Pitluck S."/>
            <person name="Chertkov O."/>
            <person name="Brettin T."/>
            <person name="Bruce D."/>
            <person name="Detter J.C."/>
            <person name="Han C."/>
            <person name="Schmutz J."/>
            <person name="Larimer F."/>
            <person name="Land M."/>
            <person name="Hauser L."/>
            <person name="Kyrpides N."/>
            <person name="Kim E."/>
            <person name="Zhao J.-S.Z."/>
            <person name="Manno D."/>
            <person name="Hawari J."/>
            <person name="Richardson P."/>
        </authorList>
    </citation>
    <scope>NUCLEOTIDE SEQUENCE [LARGE SCALE GENOMIC DNA]</scope>
    <source>
        <strain evidence="9">ATCC 700345 / ANG-SQ1</strain>
    </source>
</reference>
<dbReference type="GO" id="GO:0005886">
    <property type="term" value="C:plasma membrane"/>
    <property type="evidence" value="ECO:0007669"/>
    <property type="project" value="UniProtKB-SubCell"/>
</dbReference>
<dbReference type="HOGENOM" id="CLU_038813_0_0_6"/>
<evidence type="ECO:0000256" key="1">
    <source>
        <dbReference type="ARBA" id="ARBA00004236"/>
    </source>
</evidence>
<evidence type="ECO:0000259" key="7">
    <source>
        <dbReference type="Pfam" id="PF02608"/>
    </source>
</evidence>
<dbReference type="CDD" id="cd06354">
    <property type="entry name" value="PBP1_PrnA-like"/>
    <property type="match status" value="1"/>
</dbReference>